<dbReference type="Proteomes" id="UP001151760">
    <property type="component" value="Unassembled WGS sequence"/>
</dbReference>
<evidence type="ECO:0000256" key="1">
    <source>
        <dbReference type="SAM" id="MobiDB-lite"/>
    </source>
</evidence>
<comment type="caution">
    <text evidence="2">The sequence shown here is derived from an EMBL/GenBank/DDBJ whole genome shotgun (WGS) entry which is preliminary data.</text>
</comment>
<evidence type="ECO:0000313" key="2">
    <source>
        <dbReference type="EMBL" id="GJU10641.1"/>
    </source>
</evidence>
<reference evidence="2" key="2">
    <citation type="submission" date="2022-01" db="EMBL/GenBank/DDBJ databases">
        <authorList>
            <person name="Yamashiro T."/>
            <person name="Shiraishi A."/>
            <person name="Satake H."/>
            <person name="Nakayama K."/>
        </authorList>
    </citation>
    <scope>NUCLEOTIDE SEQUENCE</scope>
</reference>
<feature type="region of interest" description="Disordered" evidence="1">
    <location>
        <begin position="114"/>
        <end position="144"/>
    </location>
</feature>
<gene>
    <name evidence="2" type="ORF">Tco_1133037</name>
</gene>
<proteinExistence type="predicted"/>
<dbReference type="SUPFAM" id="SSF57756">
    <property type="entry name" value="Retrovirus zinc finger-like domains"/>
    <property type="match status" value="1"/>
</dbReference>
<dbReference type="InterPro" id="IPR036875">
    <property type="entry name" value="Znf_CCHC_sf"/>
</dbReference>
<accession>A0ABQ5JEN9</accession>
<organism evidence="2 3">
    <name type="scientific">Tanacetum coccineum</name>
    <dbReference type="NCBI Taxonomy" id="301880"/>
    <lineage>
        <taxon>Eukaryota</taxon>
        <taxon>Viridiplantae</taxon>
        <taxon>Streptophyta</taxon>
        <taxon>Embryophyta</taxon>
        <taxon>Tracheophyta</taxon>
        <taxon>Spermatophyta</taxon>
        <taxon>Magnoliopsida</taxon>
        <taxon>eudicotyledons</taxon>
        <taxon>Gunneridae</taxon>
        <taxon>Pentapetalae</taxon>
        <taxon>asterids</taxon>
        <taxon>campanulids</taxon>
        <taxon>Asterales</taxon>
        <taxon>Asteraceae</taxon>
        <taxon>Asteroideae</taxon>
        <taxon>Anthemideae</taxon>
        <taxon>Anthemidinae</taxon>
        <taxon>Tanacetum</taxon>
    </lineage>
</organism>
<keyword evidence="3" id="KW-1185">Reference proteome</keyword>
<sequence length="251" mass="28485">MHNNIMVASFKERPPMLAPVGDEPGQPHRVQEETYANTSPENRKLIDVKVEAIHMILNGISNNIYSTVDACAIDKEMWLNPHQNEVNEIRVEKIARNDNPLALVAATQQYPANHYQAPKPHKTYEPSSKSAPSTKSHAPTINKGKEISKLVTPLSESASKSIGNEVVQQSRIQCFNCMRFEHFSKECRTTKRANDYAYHKEKMMLCKQVEKDDNYNVFAIERQHSEQPESINDTYVVETVDSNVVPDSSNM</sequence>
<name>A0ABQ5JEN9_9ASTR</name>
<reference evidence="2" key="1">
    <citation type="journal article" date="2022" name="Int. J. Mol. Sci.">
        <title>Draft Genome of Tanacetum Coccineum: Genomic Comparison of Closely Related Tanacetum-Family Plants.</title>
        <authorList>
            <person name="Yamashiro T."/>
            <person name="Shiraishi A."/>
            <person name="Nakayama K."/>
            <person name="Satake H."/>
        </authorList>
    </citation>
    <scope>NUCLEOTIDE SEQUENCE</scope>
</reference>
<protein>
    <submittedName>
        <fullName evidence="2">Gag-pol polyprotein</fullName>
    </submittedName>
</protein>
<evidence type="ECO:0000313" key="3">
    <source>
        <dbReference type="Proteomes" id="UP001151760"/>
    </source>
</evidence>
<dbReference type="EMBL" id="BQNB010021846">
    <property type="protein sequence ID" value="GJU10641.1"/>
    <property type="molecule type" value="Genomic_DNA"/>
</dbReference>
<feature type="compositionally biased region" description="Polar residues" evidence="1">
    <location>
        <begin position="125"/>
        <end position="139"/>
    </location>
</feature>